<accession>A0ABW1UD75</accession>
<sequence length="570" mass="65208">MDSKHNAVLKNIFIGTFILGSFLILSYFFVCPLLVKGFVSYGDDITYQVQRILELSHNLKQGIFLPFVYTYSFGQVAFPLGIFYPEITLIPSALLFNIFNHQVTGIYAGIAFYALLTMIFTYIIFRKLNHSWVVSYIAAILYTFSVYHTIDAFTRFAMGEYIAMTFLPVAFYGFYAILKGKVKEWPYLAFGLSFILLSHVLSTFIVVLTMAVIWLLSFLWKSNHFQSIRYLAIAGIATLFSSAIFWVPFVEQQLFQKYNQPSPISMENSSTNLSELLISAINNSMLRPYSIGLTMLLTMIFGGIFFRRLNQLEKYSYLIATFIFVGSSAVFPWVVFQKTPISVIQYSFRLFMISTLFFTVVAAGLLKLFIQNNTMTSIMKQLSLVFLVLLILGSWSQSMQKLRINPLQNVATKIFTNSGPQSKNPNNSTFVEQYTPRKTMPHFKELIDHIAIINHKKVTLTRIVAKPSKQIYTEKSVIYAKKVDLPVSYYKNFVAYRNGKQVSTIRSSRNTLLVNSKTTGPITVAYKYSAIDKFSVLVSIASWIVFLVFFCSQGFQYMKKRWSSQTPSSK</sequence>
<dbReference type="EMBL" id="JBHSSB010000004">
    <property type="protein sequence ID" value="MFC6294078.1"/>
    <property type="molecule type" value="Genomic_DNA"/>
</dbReference>
<evidence type="ECO:0000256" key="1">
    <source>
        <dbReference type="SAM" id="Phobius"/>
    </source>
</evidence>
<feature type="transmembrane region" description="Helical" evidence="1">
    <location>
        <begin position="161"/>
        <end position="178"/>
    </location>
</feature>
<feature type="transmembrane region" description="Helical" evidence="1">
    <location>
        <begin position="190"/>
        <end position="216"/>
    </location>
</feature>
<feature type="transmembrane region" description="Helical" evidence="1">
    <location>
        <begin position="131"/>
        <end position="149"/>
    </location>
</feature>
<keyword evidence="1" id="KW-1133">Transmembrane helix</keyword>
<keyword evidence="1" id="KW-0472">Membrane</keyword>
<name>A0ABW1UD75_9LACO</name>
<feature type="transmembrane region" description="Helical" evidence="1">
    <location>
        <begin position="228"/>
        <end position="249"/>
    </location>
</feature>
<evidence type="ECO:0008006" key="4">
    <source>
        <dbReference type="Google" id="ProtNLM"/>
    </source>
</evidence>
<comment type="caution">
    <text evidence="2">The sequence shown here is derived from an EMBL/GenBank/DDBJ whole genome shotgun (WGS) entry which is preliminary data.</text>
</comment>
<feature type="transmembrane region" description="Helical" evidence="1">
    <location>
        <begin position="105"/>
        <end position="125"/>
    </location>
</feature>
<evidence type="ECO:0000313" key="3">
    <source>
        <dbReference type="Proteomes" id="UP001596227"/>
    </source>
</evidence>
<feature type="transmembrane region" description="Helical" evidence="1">
    <location>
        <begin position="12"/>
        <end position="35"/>
    </location>
</feature>
<feature type="transmembrane region" description="Helical" evidence="1">
    <location>
        <begin position="289"/>
        <end position="306"/>
    </location>
</feature>
<protein>
    <recommendedName>
        <fullName evidence="4">Membrane protein 6-pyruvoyl-tetrahydropterin synthase-related domain-containing protein</fullName>
    </recommendedName>
</protein>
<feature type="transmembrane region" description="Helical" evidence="1">
    <location>
        <begin position="315"/>
        <end position="336"/>
    </location>
</feature>
<reference evidence="3" key="1">
    <citation type="journal article" date="2019" name="Int. J. Syst. Evol. Microbiol.">
        <title>The Global Catalogue of Microorganisms (GCM) 10K type strain sequencing project: providing services to taxonomists for standard genome sequencing and annotation.</title>
        <authorList>
            <consortium name="The Broad Institute Genomics Platform"/>
            <consortium name="The Broad Institute Genome Sequencing Center for Infectious Disease"/>
            <person name="Wu L."/>
            <person name="Ma J."/>
        </authorList>
    </citation>
    <scope>NUCLEOTIDE SEQUENCE [LARGE SCALE GENOMIC DNA]</scope>
    <source>
        <strain evidence="3">CCM 8934</strain>
    </source>
</reference>
<gene>
    <name evidence="2" type="ORF">ACFQH1_02360</name>
</gene>
<dbReference type="Proteomes" id="UP001596227">
    <property type="component" value="Unassembled WGS sequence"/>
</dbReference>
<proteinExistence type="predicted"/>
<keyword evidence="3" id="KW-1185">Reference proteome</keyword>
<feature type="transmembrane region" description="Helical" evidence="1">
    <location>
        <begin position="534"/>
        <end position="555"/>
    </location>
</feature>
<feature type="transmembrane region" description="Helical" evidence="1">
    <location>
        <begin position="382"/>
        <end position="399"/>
    </location>
</feature>
<organism evidence="2 3">
    <name type="scientific">Lactiplantibacillus daoliensis</name>
    <dbReference type="NCBI Taxonomy" id="2559916"/>
    <lineage>
        <taxon>Bacteria</taxon>
        <taxon>Bacillati</taxon>
        <taxon>Bacillota</taxon>
        <taxon>Bacilli</taxon>
        <taxon>Lactobacillales</taxon>
        <taxon>Lactobacillaceae</taxon>
        <taxon>Lactiplantibacillus</taxon>
    </lineage>
</organism>
<evidence type="ECO:0000313" key="2">
    <source>
        <dbReference type="EMBL" id="MFC6294078.1"/>
    </source>
</evidence>
<feature type="transmembrane region" description="Helical" evidence="1">
    <location>
        <begin position="348"/>
        <end position="370"/>
    </location>
</feature>
<keyword evidence="1" id="KW-0812">Transmembrane</keyword>
<dbReference type="RefSeq" id="WP_137607577.1">
    <property type="nucleotide sequence ID" value="NZ_BJDH01000005.1"/>
</dbReference>